<feature type="transmembrane region" description="Helical" evidence="1">
    <location>
        <begin position="231"/>
        <end position="249"/>
    </location>
</feature>
<dbReference type="AlphaFoldDB" id="A0A369KUW9"/>
<accession>A0A369KUW9</accession>
<protein>
    <recommendedName>
        <fullName evidence="4">CPBP family intramembrane metalloprotease</fullName>
    </recommendedName>
</protein>
<gene>
    <name evidence="2" type="ORF">DCC88_01280</name>
</gene>
<feature type="transmembrane region" description="Helical" evidence="1">
    <location>
        <begin position="164"/>
        <end position="186"/>
    </location>
</feature>
<feature type="transmembrane region" description="Helical" evidence="1">
    <location>
        <begin position="135"/>
        <end position="152"/>
    </location>
</feature>
<comment type="caution">
    <text evidence="2">The sequence shown here is derived from an EMBL/GenBank/DDBJ whole genome shotgun (WGS) entry which is preliminary data.</text>
</comment>
<reference evidence="2" key="1">
    <citation type="submission" date="2018-04" db="EMBL/GenBank/DDBJ databases">
        <title>Draft genome sequence of the Candidatus Spirobacillus cienkowskii, a pathogen of freshwater Daphnia species, reconstructed from hemolymph metagenomic reads.</title>
        <authorList>
            <person name="Bresciani L."/>
            <person name="Lemos L.N."/>
            <person name="Wale N."/>
            <person name="Lin J.Y."/>
            <person name="Fernandes G.R."/>
            <person name="Duffy M.A."/>
            <person name="Rodrigues J.M."/>
        </authorList>
    </citation>
    <scope>NUCLEOTIDE SEQUENCE [LARGE SCALE GENOMIC DNA]</scope>
    <source>
        <strain evidence="2">Binning01</strain>
    </source>
</reference>
<evidence type="ECO:0000256" key="1">
    <source>
        <dbReference type="SAM" id="Phobius"/>
    </source>
</evidence>
<evidence type="ECO:0000313" key="3">
    <source>
        <dbReference type="Proteomes" id="UP000253934"/>
    </source>
</evidence>
<keyword evidence="3" id="KW-1185">Reference proteome</keyword>
<proteinExistence type="predicted"/>
<evidence type="ECO:0008006" key="4">
    <source>
        <dbReference type="Google" id="ProtNLM"/>
    </source>
</evidence>
<feature type="transmembrane region" description="Helical" evidence="1">
    <location>
        <begin position="37"/>
        <end position="56"/>
    </location>
</feature>
<sequence>MRINIIKIAPISINKLKIITIIIHFIFSYTYELIGFIGPWITLLSLLLLFNKYHFLKILGLKWKIKHLFLFIFTMLSVFLVLFLSIININYYNVVYEINTSIFIYIIGQTLAEEIVLGFFLVNKLESINNFNIKFLSIILLAIFFAILHQIFYTNPIRHVSECLSGFSLLGLFIFGFIRIVGYLIFFNISFSWAIHLGWNTLFLPLFFIDNNGINLSEPSKFNLIFSQKTIILNLTSVFVVIFLIYYYYNYKILNQKIDLKFST</sequence>
<keyword evidence="1" id="KW-0812">Transmembrane</keyword>
<feature type="transmembrane region" description="Helical" evidence="1">
    <location>
        <begin position="102"/>
        <end position="123"/>
    </location>
</feature>
<keyword evidence="1" id="KW-1133">Transmembrane helix</keyword>
<organism evidence="2 3">
    <name type="scientific">Spirobacillus cienkowskii</name>
    <dbReference type="NCBI Taxonomy" id="495820"/>
    <lineage>
        <taxon>Bacteria</taxon>
        <taxon>Pseudomonadati</taxon>
        <taxon>Bdellovibrionota</taxon>
        <taxon>Oligoflexia</taxon>
        <taxon>Silvanigrellales</taxon>
        <taxon>Spirobacillus</taxon>
    </lineage>
</organism>
<feature type="transmembrane region" description="Helical" evidence="1">
    <location>
        <begin position="193"/>
        <end position="211"/>
    </location>
</feature>
<evidence type="ECO:0000313" key="2">
    <source>
        <dbReference type="EMBL" id="RDB37150.1"/>
    </source>
</evidence>
<dbReference type="Proteomes" id="UP000253934">
    <property type="component" value="Unassembled WGS sequence"/>
</dbReference>
<keyword evidence="1" id="KW-0472">Membrane</keyword>
<feature type="transmembrane region" description="Helical" evidence="1">
    <location>
        <begin position="68"/>
        <end position="90"/>
    </location>
</feature>
<dbReference type="EMBL" id="QOVW01000006">
    <property type="protein sequence ID" value="RDB37150.1"/>
    <property type="molecule type" value="Genomic_DNA"/>
</dbReference>
<name>A0A369KUW9_9BACT</name>
<feature type="transmembrane region" description="Helical" evidence="1">
    <location>
        <begin position="12"/>
        <end position="31"/>
    </location>
</feature>